<protein>
    <submittedName>
        <fullName evidence="3">Helix-turn-helix domain-containing protein</fullName>
    </submittedName>
</protein>
<dbReference type="SMART" id="SM00530">
    <property type="entry name" value="HTH_XRE"/>
    <property type="match status" value="1"/>
</dbReference>
<name>A0A7X1Z9E4_9LACT</name>
<sequence>MSLTSERIKQSRKDIGLTLQELGNLLQVNKGTISKWEKGVNTPKLETIARLAEFLEVDMGYLLGSQNERRIMSLTEFVESTEENQLIYHYRHLTQNNQTILKQLAAFMVENQ</sequence>
<evidence type="ECO:0000313" key="4">
    <source>
        <dbReference type="Proteomes" id="UP000439550"/>
    </source>
</evidence>
<dbReference type="Pfam" id="PF01381">
    <property type="entry name" value="HTH_3"/>
    <property type="match status" value="1"/>
</dbReference>
<dbReference type="OrthoDB" id="9805856at2"/>
<dbReference type="AlphaFoldDB" id="A0A7X1Z9E4"/>
<dbReference type="Proteomes" id="UP000439550">
    <property type="component" value="Unassembled WGS sequence"/>
</dbReference>
<comment type="caution">
    <text evidence="3">The sequence shown here is derived from an EMBL/GenBank/DDBJ whole genome shotgun (WGS) entry which is preliminary data.</text>
</comment>
<feature type="domain" description="HTH cro/C1-type" evidence="2">
    <location>
        <begin position="8"/>
        <end position="62"/>
    </location>
</feature>
<dbReference type="Gene3D" id="1.10.260.40">
    <property type="entry name" value="lambda repressor-like DNA-binding domains"/>
    <property type="match status" value="1"/>
</dbReference>
<reference evidence="3 4" key="1">
    <citation type="submission" date="2019-10" db="EMBL/GenBank/DDBJ databases">
        <authorList>
            <person name="Dong K."/>
        </authorList>
    </citation>
    <scope>NUCLEOTIDE SEQUENCE [LARGE SCALE GENOMIC DNA]</scope>
    <source>
        <strain evidence="3 4">DSM 28960</strain>
    </source>
</reference>
<dbReference type="PANTHER" id="PTHR46558:SF11">
    <property type="entry name" value="HTH-TYPE TRANSCRIPTIONAL REGULATOR XRE"/>
    <property type="match status" value="1"/>
</dbReference>
<organism evidence="3 4">
    <name type="scientific">Lactococcus hircilactis</name>
    <dbReference type="NCBI Taxonomy" id="1494462"/>
    <lineage>
        <taxon>Bacteria</taxon>
        <taxon>Bacillati</taxon>
        <taxon>Bacillota</taxon>
        <taxon>Bacilli</taxon>
        <taxon>Lactobacillales</taxon>
        <taxon>Streptococcaceae</taxon>
        <taxon>Lactococcus</taxon>
    </lineage>
</organism>
<keyword evidence="4" id="KW-1185">Reference proteome</keyword>
<gene>
    <name evidence="3" type="ORF">GHI93_06920</name>
</gene>
<accession>A0A7X1Z9E4</accession>
<dbReference type="PANTHER" id="PTHR46558">
    <property type="entry name" value="TRACRIPTIONAL REGULATORY PROTEIN-RELATED-RELATED"/>
    <property type="match status" value="1"/>
</dbReference>
<evidence type="ECO:0000259" key="2">
    <source>
        <dbReference type="PROSITE" id="PS50943"/>
    </source>
</evidence>
<dbReference type="CDD" id="cd00093">
    <property type="entry name" value="HTH_XRE"/>
    <property type="match status" value="1"/>
</dbReference>
<evidence type="ECO:0000313" key="3">
    <source>
        <dbReference type="EMBL" id="MQW39664.1"/>
    </source>
</evidence>
<dbReference type="InterPro" id="IPR001387">
    <property type="entry name" value="Cro/C1-type_HTH"/>
</dbReference>
<dbReference type="GO" id="GO:0003677">
    <property type="term" value="F:DNA binding"/>
    <property type="evidence" value="ECO:0007669"/>
    <property type="project" value="UniProtKB-KW"/>
</dbReference>
<dbReference type="SUPFAM" id="SSF47413">
    <property type="entry name" value="lambda repressor-like DNA-binding domains"/>
    <property type="match status" value="1"/>
</dbReference>
<dbReference type="PROSITE" id="PS50943">
    <property type="entry name" value="HTH_CROC1"/>
    <property type="match status" value="1"/>
</dbReference>
<keyword evidence="1" id="KW-0238">DNA-binding</keyword>
<proteinExistence type="predicted"/>
<dbReference type="RefSeq" id="WP_153496329.1">
    <property type="nucleotide sequence ID" value="NZ_CBCRWP010000006.1"/>
</dbReference>
<dbReference type="InterPro" id="IPR010982">
    <property type="entry name" value="Lambda_DNA-bd_dom_sf"/>
</dbReference>
<dbReference type="EMBL" id="WITJ01000008">
    <property type="protein sequence ID" value="MQW39664.1"/>
    <property type="molecule type" value="Genomic_DNA"/>
</dbReference>
<evidence type="ECO:0000256" key="1">
    <source>
        <dbReference type="ARBA" id="ARBA00023125"/>
    </source>
</evidence>